<evidence type="ECO:0000313" key="2">
    <source>
        <dbReference type="Proteomes" id="UP000051861"/>
    </source>
</evidence>
<organism evidence="1 2">
    <name type="scientific">candidate division WOR-1 bacterium DG_54_3</name>
    <dbReference type="NCBI Taxonomy" id="1703775"/>
    <lineage>
        <taxon>Bacteria</taxon>
        <taxon>Bacillati</taxon>
        <taxon>Saganbacteria</taxon>
    </lineage>
</organism>
<accession>A0A0S7XUJ0</accession>
<protein>
    <submittedName>
        <fullName evidence="1">Uncharacterized protein</fullName>
    </submittedName>
</protein>
<sequence length="313" mass="36730">MQSPLILKFTEKLLDKYTMKTDMITLRGGMNITKERLAKAGHPSPLPEVRIAKSTAQAQEIQRMISTEEPRIAASYLYAQGIKEIIVEDKQEGENTLSFDPAYYASLTEEKRKVSIEHELWHVYLNSAFPGYQREIKHLGWTMKTRFRFLSHFLKRFEHFFLRSAAIEAGRYQFAASDSDLGLDLALSQIPELKASPVEIASSYVGMILAHAFPFRSFKPLFNSHLERIKDETRRQNMFRAFFSHNLTLFRERIKKTYKEFSDENIFRAFYDHAESIFNFCREEKDEIRMEDLATPVFCLWLVFLENYFPSLL</sequence>
<dbReference type="EMBL" id="LIZX01000091">
    <property type="protein sequence ID" value="KPJ66104.1"/>
    <property type="molecule type" value="Genomic_DNA"/>
</dbReference>
<evidence type="ECO:0000313" key="1">
    <source>
        <dbReference type="EMBL" id="KPJ66104.1"/>
    </source>
</evidence>
<name>A0A0S7XUJ0_UNCSA</name>
<reference evidence="1 2" key="1">
    <citation type="journal article" date="2015" name="Microbiome">
        <title>Genomic resolution of linkages in carbon, nitrogen, and sulfur cycling among widespread estuary sediment bacteria.</title>
        <authorList>
            <person name="Baker B.J."/>
            <person name="Lazar C.S."/>
            <person name="Teske A.P."/>
            <person name="Dick G.J."/>
        </authorList>
    </citation>
    <scope>NUCLEOTIDE SEQUENCE [LARGE SCALE GENOMIC DNA]</scope>
    <source>
        <strain evidence="1">DG_54_3</strain>
    </source>
</reference>
<proteinExistence type="predicted"/>
<dbReference type="Proteomes" id="UP000051861">
    <property type="component" value="Unassembled WGS sequence"/>
</dbReference>
<dbReference type="AlphaFoldDB" id="A0A0S7XUJ0"/>
<comment type="caution">
    <text evidence="1">The sequence shown here is derived from an EMBL/GenBank/DDBJ whole genome shotgun (WGS) entry which is preliminary data.</text>
</comment>
<gene>
    <name evidence="1" type="ORF">AMJ44_09000</name>
</gene>